<proteinExistence type="predicted"/>
<organism evidence="1 2">
    <name type="scientific">Sclerotinia nivalis</name>
    <dbReference type="NCBI Taxonomy" id="352851"/>
    <lineage>
        <taxon>Eukaryota</taxon>
        <taxon>Fungi</taxon>
        <taxon>Dikarya</taxon>
        <taxon>Ascomycota</taxon>
        <taxon>Pezizomycotina</taxon>
        <taxon>Leotiomycetes</taxon>
        <taxon>Helotiales</taxon>
        <taxon>Sclerotiniaceae</taxon>
        <taxon>Sclerotinia</taxon>
    </lineage>
</organism>
<gene>
    <name evidence="1" type="ORF">OCU04_009992</name>
</gene>
<sequence>MISDACDTTLEDERNLDWALIAVSDRTYSDLPNLCKYEYLAGIWDGTFDSPEVFVILLSARGPLMGSMSRSFSYIIQPPGKVLIRIHLLTFNLPDCEGREPYPK</sequence>
<dbReference type="AlphaFoldDB" id="A0A9X0ADL5"/>
<reference evidence="1" key="1">
    <citation type="submission" date="2022-11" db="EMBL/GenBank/DDBJ databases">
        <title>Genome Resource of Sclerotinia nivalis Strain SnTB1, a Plant Pathogen Isolated from American Ginseng.</title>
        <authorList>
            <person name="Fan S."/>
        </authorList>
    </citation>
    <scope>NUCLEOTIDE SEQUENCE</scope>
    <source>
        <strain evidence="1">SnTB1</strain>
    </source>
</reference>
<dbReference type="Proteomes" id="UP001152300">
    <property type="component" value="Unassembled WGS sequence"/>
</dbReference>
<keyword evidence="2" id="KW-1185">Reference proteome</keyword>
<protein>
    <submittedName>
        <fullName evidence="1">Uncharacterized protein</fullName>
    </submittedName>
</protein>
<evidence type="ECO:0000313" key="1">
    <source>
        <dbReference type="EMBL" id="KAJ8060912.1"/>
    </source>
</evidence>
<name>A0A9X0ADL5_9HELO</name>
<dbReference type="EMBL" id="JAPEIS010000012">
    <property type="protein sequence ID" value="KAJ8060912.1"/>
    <property type="molecule type" value="Genomic_DNA"/>
</dbReference>
<accession>A0A9X0ADL5</accession>
<evidence type="ECO:0000313" key="2">
    <source>
        <dbReference type="Proteomes" id="UP001152300"/>
    </source>
</evidence>
<comment type="caution">
    <text evidence="1">The sequence shown here is derived from an EMBL/GenBank/DDBJ whole genome shotgun (WGS) entry which is preliminary data.</text>
</comment>